<feature type="transmembrane region" description="Helical" evidence="1">
    <location>
        <begin position="77"/>
        <end position="95"/>
    </location>
</feature>
<keyword evidence="1" id="KW-0472">Membrane</keyword>
<protein>
    <submittedName>
        <fullName evidence="2">DUF4386 domain-containing protein</fullName>
    </submittedName>
</protein>
<feature type="transmembrane region" description="Helical" evidence="1">
    <location>
        <begin position="154"/>
        <end position="175"/>
    </location>
</feature>
<name>A0A7Y6A3S4_9CELL</name>
<dbReference type="EMBL" id="JABMCI010000070">
    <property type="protein sequence ID" value="NUU19228.1"/>
    <property type="molecule type" value="Genomic_DNA"/>
</dbReference>
<feature type="transmembrane region" description="Helical" evidence="1">
    <location>
        <begin position="124"/>
        <end position="145"/>
    </location>
</feature>
<evidence type="ECO:0000313" key="3">
    <source>
        <dbReference type="Proteomes" id="UP000565724"/>
    </source>
</evidence>
<keyword evidence="1" id="KW-1133">Transmembrane helix</keyword>
<evidence type="ECO:0000256" key="1">
    <source>
        <dbReference type="SAM" id="Phobius"/>
    </source>
</evidence>
<dbReference type="Proteomes" id="UP000565724">
    <property type="component" value="Unassembled WGS sequence"/>
</dbReference>
<keyword evidence="1" id="KW-0812">Transmembrane</keyword>
<accession>A0A7Y6A3S4</accession>
<sequence length="216" mass="22349">MRTARLAGLLYLVVAVCGGFAELGARSTIKASDDVAQALRDSAGLMKVAFAADVVAYTCFLLVGLALYALFKDVHRVAAVAMLTMNAGSVAIQSLDLVNHAGAVLAAQRGADELAVLFLDLHGVGYLIAQVFFGGWLIPLGYLVVRSGMMPRVLGYALIVGGVGYLLGLVVELVAPGADGVALALGVVGGISEIAFLLWLLVKGVSAPVRERVLVP</sequence>
<evidence type="ECO:0000313" key="2">
    <source>
        <dbReference type="EMBL" id="NUU19228.1"/>
    </source>
</evidence>
<dbReference type="Pfam" id="PF14329">
    <property type="entry name" value="DUF4386"/>
    <property type="match status" value="1"/>
</dbReference>
<proteinExistence type="predicted"/>
<organism evidence="2 3">
    <name type="scientific">Cellulomonas humilata</name>
    <dbReference type="NCBI Taxonomy" id="144055"/>
    <lineage>
        <taxon>Bacteria</taxon>
        <taxon>Bacillati</taxon>
        <taxon>Actinomycetota</taxon>
        <taxon>Actinomycetes</taxon>
        <taxon>Micrococcales</taxon>
        <taxon>Cellulomonadaceae</taxon>
        <taxon>Cellulomonas</taxon>
    </lineage>
</organism>
<dbReference type="InterPro" id="IPR025495">
    <property type="entry name" value="DUF4386"/>
</dbReference>
<feature type="transmembrane region" description="Helical" evidence="1">
    <location>
        <begin position="181"/>
        <end position="202"/>
    </location>
</feature>
<comment type="caution">
    <text evidence="2">The sequence shown here is derived from an EMBL/GenBank/DDBJ whole genome shotgun (WGS) entry which is preliminary data.</text>
</comment>
<dbReference type="AlphaFoldDB" id="A0A7Y6A3S4"/>
<reference evidence="2 3" key="1">
    <citation type="submission" date="2020-05" db="EMBL/GenBank/DDBJ databases">
        <title>Genome Sequencing of Type Strains.</title>
        <authorList>
            <person name="Lemaire J.F."/>
            <person name="Inderbitzin P."/>
            <person name="Gregorio O.A."/>
            <person name="Collins S.B."/>
            <person name="Wespe N."/>
            <person name="Knight-Connoni V."/>
        </authorList>
    </citation>
    <scope>NUCLEOTIDE SEQUENCE [LARGE SCALE GENOMIC DNA]</scope>
    <source>
        <strain evidence="2 3">ATCC 25174</strain>
    </source>
</reference>
<keyword evidence="3" id="KW-1185">Reference proteome</keyword>
<gene>
    <name evidence="2" type="ORF">HP550_18420</name>
</gene>
<feature type="transmembrane region" description="Helical" evidence="1">
    <location>
        <begin position="45"/>
        <end position="70"/>
    </location>
</feature>
<dbReference type="RefSeq" id="WP_175349129.1">
    <property type="nucleotide sequence ID" value="NZ_JABMCI010000070.1"/>
</dbReference>